<dbReference type="AlphaFoldDB" id="A0A8J7RM38"/>
<dbReference type="InterPro" id="IPR007791">
    <property type="entry name" value="DjlA_N"/>
</dbReference>
<evidence type="ECO:0000259" key="1">
    <source>
        <dbReference type="Pfam" id="PF05099"/>
    </source>
</evidence>
<dbReference type="SUPFAM" id="SSF158682">
    <property type="entry name" value="TerB-like"/>
    <property type="match status" value="1"/>
</dbReference>
<feature type="domain" description="Co-chaperone DjlA N-terminal" evidence="1">
    <location>
        <begin position="32"/>
        <end position="138"/>
    </location>
</feature>
<proteinExistence type="predicted"/>
<sequence length="143" mass="16168">MAQGLISKLMSLFDGNRSVARVAEDPVLTAELLLLFRMILADGEVSEAELATLRRICRESFGIEEASMDDVVDYLRTYGYETDTAQSLAMFRRLDHDRKQMLAQHLAEMAKADHQLARQEVQLLARAMKLLDIRPDEISPKSA</sequence>
<name>A0A8J7RM38_9HYPH</name>
<dbReference type="InterPro" id="IPR029024">
    <property type="entry name" value="TerB-like"/>
</dbReference>
<reference evidence="2" key="1">
    <citation type="submission" date="2021-03" db="EMBL/GenBank/DDBJ databases">
        <title>Genome sequencing and assembly of Tianweitania sediminis.</title>
        <authorList>
            <person name="Chhetri G."/>
        </authorList>
    </citation>
    <scope>NUCLEOTIDE SEQUENCE</scope>
    <source>
        <strain evidence="2">Z8</strain>
    </source>
</reference>
<accession>A0A8J7RM38</accession>
<dbReference type="CDD" id="cd07177">
    <property type="entry name" value="terB_like"/>
    <property type="match status" value="1"/>
</dbReference>
<dbReference type="RefSeq" id="WP_209335721.1">
    <property type="nucleotide sequence ID" value="NZ_JAGIYY010000004.1"/>
</dbReference>
<comment type="caution">
    <text evidence="2">The sequence shown here is derived from an EMBL/GenBank/DDBJ whole genome shotgun (WGS) entry which is preliminary data.</text>
</comment>
<keyword evidence="3" id="KW-1185">Reference proteome</keyword>
<protein>
    <submittedName>
        <fullName evidence="2">TerB family tellurite resistance protein</fullName>
    </submittedName>
</protein>
<evidence type="ECO:0000313" key="2">
    <source>
        <dbReference type="EMBL" id="MBP0439686.1"/>
    </source>
</evidence>
<dbReference type="EMBL" id="JAGIYY010000004">
    <property type="protein sequence ID" value="MBP0439686.1"/>
    <property type="molecule type" value="Genomic_DNA"/>
</dbReference>
<dbReference type="Proteomes" id="UP000666240">
    <property type="component" value="Unassembled WGS sequence"/>
</dbReference>
<gene>
    <name evidence="2" type="ORF">J5Y06_13580</name>
</gene>
<dbReference type="Pfam" id="PF05099">
    <property type="entry name" value="TerB"/>
    <property type="match status" value="1"/>
</dbReference>
<dbReference type="Gene3D" id="1.10.3680.10">
    <property type="entry name" value="TerB-like"/>
    <property type="match status" value="1"/>
</dbReference>
<evidence type="ECO:0000313" key="3">
    <source>
        <dbReference type="Proteomes" id="UP000666240"/>
    </source>
</evidence>
<organism evidence="2 3">
    <name type="scientific">Tianweitania sediminis</name>
    <dbReference type="NCBI Taxonomy" id="1502156"/>
    <lineage>
        <taxon>Bacteria</taxon>
        <taxon>Pseudomonadati</taxon>
        <taxon>Pseudomonadota</taxon>
        <taxon>Alphaproteobacteria</taxon>
        <taxon>Hyphomicrobiales</taxon>
        <taxon>Phyllobacteriaceae</taxon>
        <taxon>Tianweitania</taxon>
    </lineage>
</organism>